<organism evidence="12">
    <name type="scientific">Rothia mucilaginosa</name>
    <dbReference type="NCBI Taxonomy" id="43675"/>
    <lineage>
        <taxon>Bacteria</taxon>
        <taxon>Bacillati</taxon>
        <taxon>Actinomycetota</taxon>
        <taxon>Actinomycetes</taxon>
        <taxon>Micrococcales</taxon>
        <taxon>Micrococcaceae</taxon>
        <taxon>Rothia</taxon>
    </lineage>
</organism>
<evidence type="ECO:0000256" key="5">
    <source>
        <dbReference type="ARBA" id="ARBA00022723"/>
    </source>
</evidence>
<reference evidence="13" key="1">
    <citation type="submission" date="2015-08" db="EMBL/GenBank/DDBJ databases">
        <title>Complete genome sequence of Rothia mucilaginosa strain NUM-Rm6536.</title>
        <authorList>
            <person name="Nambu T."/>
        </authorList>
    </citation>
    <scope>NUCLEOTIDE SEQUENCE [LARGE SCALE GENOMIC DNA]</scope>
    <source>
        <strain evidence="13">NUM-Rm6536</strain>
    </source>
</reference>
<dbReference type="InterPro" id="IPR014729">
    <property type="entry name" value="Rossmann-like_a/b/a_fold"/>
</dbReference>
<comment type="similarity">
    <text evidence="2 10">Belongs to the class-I aminoacyl-tRNA synthetase family. MshC subfamily.</text>
</comment>
<evidence type="ECO:0000256" key="4">
    <source>
        <dbReference type="ARBA" id="ARBA00022598"/>
    </source>
</evidence>
<evidence type="ECO:0000256" key="9">
    <source>
        <dbReference type="ARBA" id="ARBA00048350"/>
    </source>
</evidence>
<dbReference type="GO" id="GO:0005829">
    <property type="term" value="C:cytosol"/>
    <property type="evidence" value="ECO:0007669"/>
    <property type="project" value="TreeGrafter"/>
</dbReference>
<dbReference type="GO" id="GO:0008270">
    <property type="term" value="F:zinc ion binding"/>
    <property type="evidence" value="ECO:0007669"/>
    <property type="project" value="UniProtKB-UniRule"/>
</dbReference>
<dbReference type="Gene3D" id="3.40.50.620">
    <property type="entry name" value="HUPs"/>
    <property type="match status" value="1"/>
</dbReference>
<keyword evidence="4 10" id="KW-0436">Ligase</keyword>
<evidence type="ECO:0000313" key="12">
    <source>
        <dbReference type="EMBL" id="BAS20897.1"/>
    </source>
</evidence>
<dbReference type="Pfam" id="PF01406">
    <property type="entry name" value="tRNA-synt_1e"/>
    <property type="match status" value="1"/>
</dbReference>
<feature type="binding site" evidence="10">
    <location>
        <position position="43"/>
    </location>
    <ligand>
        <name>Zn(2+)</name>
        <dbReference type="ChEBI" id="CHEBI:29105"/>
    </ligand>
</feature>
<dbReference type="EC" id="6.3.1.13" evidence="10"/>
<feature type="short sequence motif" description="'HIGH' region" evidence="10">
    <location>
        <begin position="45"/>
        <end position="55"/>
    </location>
</feature>
<dbReference type="SUPFAM" id="SSF52374">
    <property type="entry name" value="Nucleotidylyl transferase"/>
    <property type="match status" value="1"/>
</dbReference>
<feature type="binding site" evidence="10">
    <location>
        <begin position="269"/>
        <end position="271"/>
    </location>
    <ligand>
        <name>L-cysteinyl-5'-AMP</name>
        <dbReference type="ChEBI" id="CHEBI:144924"/>
    </ligand>
</feature>
<dbReference type="GO" id="GO:0006423">
    <property type="term" value="P:cysteinyl-tRNA aminoacylation"/>
    <property type="evidence" value="ECO:0007669"/>
    <property type="project" value="TreeGrafter"/>
</dbReference>
<evidence type="ECO:0000256" key="6">
    <source>
        <dbReference type="ARBA" id="ARBA00022741"/>
    </source>
</evidence>
<evidence type="ECO:0000256" key="3">
    <source>
        <dbReference type="ARBA" id="ARBA00011245"/>
    </source>
</evidence>
<dbReference type="InterPro" id="IPR032678">
    <property type="entry name" value="tRNA-synt_1_cat_dom"/>
</dbReference>
<dbReference type="GO" id="GO:0005524">
    <property type="term" value="F:ATP binding"/>
    <property type="evidence" value="ECO:0007669"/>
    <property type="project" value="UniProtKB-KW"/>
</dbReference>
<dbReference type="InterPro" id="IPR017812">
    <property type="entry name" value="Mycothiol_ligase_MshC"/>
</dbReference>
<dbReference type="Proteomes" id="UP000066203">
    <property type="component" value="Chromosome"/>
</dbReference>
<dbReference type="Gene3D" id="1.20.120.640">
    <property type="entry name" value="Anticodon-binding domain of a subclass of class I aminoacyl-tRNA synthetases"/>
    <property type="match status" value="1"/>
</dbReference>
<dbReference type="EMBL" id="AP014938">
    <property type="protein sequence ID" value="BAS20897.1"/>
    <property type="molecule type" value="Genomic_DNA"/>
</dbReference>
<comment type="catalytic activity">
    <reaction evidence="9 10">
        <text>1D-myo-inositol 2-amino-2-deoxy-alpha-D-glucopyranoside + L-cysteine + ATP = 1D-myo-inositol 2-(L-cysteinylamino)-2-deoxy-alpha-D-glucopyranoside + AMP + diphosphate + H(+)</text>
        <dbReference type="Rhea" id="RHEA:26176"/>
        <dbReference type="ChEBI" id="CHEBI:15378"/>
        <dbReference type="ChEBI" id="CHEBI:30616"/>
        <dbReference type="ChEBI" id="CHEBI:33019"/>
        <dbReference type="ChEBI" id="CHEBI:35235"/>
        <dbReference type="ChEBI" id="CHEBI:58886"/>
        <dbReference type="ChEBI" id="CHEBI:58887"/>
        <dbReference type="ChEBI" id="CHEBI:456215"/>
        <dbReference type="EC" id="6.3.1.13"/>
    </reaction>
</comment>
<dbReference type="PATRIC" id="fig|43675.28.peg.1689"/>
<evidence type="ECO:0000256" key="1">
    <source>
        <dbReference type="ARBA" id="ARBA00003679"/>
    </source>
</evidence>
<accession>A0A0K2S230</accession>
<feature type="binding site" evidence="10">
    <location>
        <position position="251"/>
    </location>
    <ligand>
        <name>Zn(2+)</name>
        <dbReference type="ChEBI" id="CHEBI:29105"/>
    </ligand>
</feature>
<feature type="short sequence motif" description="'ERGGDP' region" evidence="10">
    <location>
        <begin position="206"/>
        <end position="211"/>
    </location>
</feature>
<comment type="function">
    <text evidence="1 10">Catalyzes the ATP-dependent condensation of GlcN-Ins and L-cysteine to form L-Cys-GlcN-Ins.</text>
</comment>
<proteinExistence type="inferred from homology"/>
<dbReference type="RefSeq" id="WP_060824780.1">
    <property type="nucleotide sequence ID" value="NZ_AP014938.1"/>
</dbReference>
<evidence type="ECO:0000256" key="2">
    <source>
        <dbReference type="ARBA" id="ARBA00007723"/>
    </source>
</evidence>
<comment type="cofactor">
    <cofactor evidence="10">
        <name>Zn(2+)</name>
        <dbReference type="ChEBI" id="CHEBI:29105"/>
    </cofactor>
    <text evidence="10">Binds 1 zinc ion per subunit.</text>
</comment>
<evidence type="ECO:0000313" key="13">
    <source>
        <dbReference type="Proteomes" id="UP000066203"/>
    </source>
</evidence>
<feature type="short sequence motif" description="'KMSKS' region" evidence="10">
    <location>
        <begin position="308"/>
        <end position="312"/>
    </location>
</feature>
<feature type="binding site" evidence="10">
    <location>
        <position position="302"/>
    </location>
    <ligand>
        <name>L-cysteinyl-5'-AMP</name>
        <dbReference type="ChEBI" id="CHEBI:144924"/>
    </ligand>
</feature>
<dbReference type="GO" id="GO:0035446">
    <property type="term" value="F:cysteine-glucosaminylinositol ligase activity"/>
    <property type="evidence" value="ECO:0007669"/>
    <property type="project" value="UniProtKB-UniRule"/>
</dbReference>
<dbReference type="HAMAP" id="MF_01697">
    <property type="entry name" value="MshC"/>
    <property type="match status" value="1"/>
</dbReference>
<dbReference type="GO" id="GO:0004817">
    <property type="term" value="F:cysteine-tRNA ligase activity"/>
    <property type="evidence" value="ECO:0007669"/>
    <property type="project" value="TreeGrafter"/>
</dbReference>
<keyword evidence="6 10" id="KW-0547">Nucleotide-binding</keyword>
<sequence>MRAWDAPASVTLPGQAALPRIFDTAAGEIVQVQEDKAASLYVCGITPYDATHMGHASTYVAFDLLHRAWLDAGVPVTYVQNVTDVDDPLLERATATNVDWRELAEDQTELFRTDMKALNVIPPAHYVGVVESIEWLFPLIEDLFRRGLAYRVPGYTDEQGVVHPDGDVYLDLKAVRELPANAEGYSWAPGEVCHLTRDEMLEIFAERGGDPNRAGKRDALDPLLWRVEREGEPSWDAGELGAGRPGWHIECTMIARRFVDGSLTVQAGGNDLTFPHHDLGAGHSWAVSARPHAKHYAHTGMVGLDGHKMSKSRGNLVLVSRLRAAGEDANAVRLAIMGQHYRSDWFWTDELLEHAKARLDTYRHAVSVAEGREGSEGVTDEAAVELLAAVREALGEDLNAPAALAAVDAWAVKALADTTVGGGALVRDILAARLGVVL</sequence>
<name>A0A0K2S230_9MICC</name>
<evidence type="ECO:0000256" key="7">
    <source>
        <dbReference type="ARBA" id="ARBA00022833"/>
    </source>
</evidence>
<dbReference type="InterPro" id="IPR024909">
    <property type="entry name" value="Cys-tRNA/MSH_ligase"/>
</dbReference>
<dbReference type="PANTHER" id="PTHR10890:SF3">
    <property type="entry name" value="CYSTEINE--TRNA LIGASE, CYTOPLASMIC"/>
    <property type="match status" value="1"/>
</dbReference>
<dbReference type="AlphaFoldDB" id="A0A0K2S230"/>
<evidence type="ECO:0000256" key="8">
    <source>
        <dbReference type="ARBA" id="ARBA00022840"/>
    </source>
</evidence>
<gene>
    <name evidence="10" type="primary">mshC</name>
    <name evidence="12" type="ORF">RM6536_1650</name>
</gene>
<dbReference type="NCBIfam" id="TIGR03447">
    <property type="entry name" value="mycothiol_MshC"/>
    <property type="match status" value="1"/>
</dbReference>
<dbReference type="GO" id="GO:0010125">
    <property type="term" value="P:mycothiol biosynthetic process"/>
    <property type="evidence" value="ECO:0007669"/>
    <property type="project" value="UniProtKB-UniRule"/>
</dbReference>
<comment type="subunit">
    <text evidence="3 10">Monomer.</text>
</comment>
<feature type="binding site" evidence="10">
    <location>
        <position position="247"/>
    </location>
    <ligand>
        <name>L-cysteinyl-5'-AMP</name>
        <dbReference type="ChEBI" id="CHEBI:144924"/>
    </ligand>
</feature>
<keyword evidence="5 10" id="KW-0479">Metal-binding</keyword>
<evidence type="ECO:0000256" key="10">
    <source>
        <dbReference type="HAMAP-Rule" id="MF_01697"/>
    </source>
</evidence>
<feature type="binding site" evidence="10">
    <location>
        <begin position="81"/>
        <end position="83"/>
    </location>
    <ligand>
        <name>L-cysteinyl-5'-AMP</name>
        <dbReference type="ChEBI" id="CHEBI:144924"/>
    </ligand>
</feature>
<protein>
    <recommendedName>
        <fullName evidence="10">L-cysteine:1D-myo-inositol 2-amino-2-deoxy-alpha-D-glucopyranoside ligase</fullName>
        <shortName evidence="10">L-Cys:GlcN-Ins ligase</shortName>
        <ecNumber evidence="10">6.3.1.13</ecNumber>
    </recommendedName>
    <alternativeName>
        <fullName evidence="10">Mycothiol ligase</fullName>
        <shortName evidence="10">MSH ligase</shortName>
    </alternativeName>
</protein>
<feature type="binding site" evidence="10">
    <location>
        <begin position="43"/>
        <end position="46"/>
    </location>
    <ligand>
        <name>L-cysteinyl-5'-AMP</name>
        <dbReference type="ChEBI" id="CHEBI:144924"/>
    </ligand>
</feature>
<evidence type="ECO:0000259" key="11">
    <source>
        <dbReference type="Pfam" id="PF01406"/>
    </source>
</evidence>
<keyword evidence="8 10" id="KW-0067">ATP-binding</keyword>
<feature type="binding site" evidence="10">
    <location>
        <position position="276"/>
    </location>
    <ligand>
        <name>Zn(2+)</name>
        <dbReference type="ChEBI" id="CHEBI:29105"/>
    </ligand>
</feature>
<feature type="binding site" evidence="10">
    <location>
        <position position="58"/>
    </location>
    <ligand>
        <name>L-cysteinyl-5'-AMP</name>
        <dbReference type="ChEBI" id="CHEBI:144924"/>
    </ligand>
</feature>
<feature type="domain" description="tRNA synthetases class I catalytic" evidence="11">
    <location>
        <begin position="31"/>
        <end position="356"/>
    </location>
</feature>
<dbReference type="PRINTS" id="PR00983">
    <property type="entry name" value="TRNASYNTHCYS"/>
</dbReference>
<dbReference type="PANTHER" id="PTHR10890">
    <property type="entry name" value="CYSTEINYL-TRNA SYNTHETASE"/>
    <property type="match status" value="1"/>
</dbReference>
<keyword evidence="7 10" id="KW-0862">Zinc</keyword>